<proteinExistence type="predicted"/>
<dbReference type="InterPro" id="IPR027417">
    <property type="entry name" value="P-loop_NTPase"/>
</dbReference>
<dbReference type="RefSeq" id="WP_007573835.1">
    <property type="nucleotide sequence ID" value="NZ_AGUD01000129.1"/>
</dbReference>
<dbReference type="Proteomes" id="UP000005143">
    <property type="component" value="Unassembled WGS sequence"/>
</dbReference>
<dbReference type="EMBL" id="AGUD01000129">
    <property type="protein sequence ID" value="EHN11240.1"/>
    <property type="molecule type" value="Genomic_DNA"/>
</dbReference>
<dbReference type="AlphaFoldDB" id="H0E511"/>
<comment type="caution">
    <text evidence="1">The sequence shown here is derived from an EMBL/GenBank/DDBJ whole genome shotgun (WGS) entry which is preliminary data.</text>
</comment>
<keyword evidence="2" id="KW-1185">Reference proteome</keyword>
<dbReference type="PATRIC" id="fig|1097667.3.peg.1879"/>
<dbReference type="Gene3D" id="3.40.50.300">
    <property type="entry name" value="P-loop containing nucleotide triphosphate hydrolases"/>
    <property type="match status" value="1"/>
</dbReference>
<accession>H0E511</accession>
<sequence>MTNPFRFVGPVAPASLIDRREELDLLARAVATGVTVRLAGPRRFGKTSVIDAHLARMAATGHRVARVDLSRVSTVTDVCVRLVRAYQPFGGAARGALARIAQRLGVTIGAAGIAVTLSPARTEPPSDEQARYLLAEVLDLPATLDDGDRTVVALDEFQDVLTADRDLDGLLRSVIQHHGDRVSYLFAGSAPTMMRALFEDRERPFYGQARPIAIGRLPAEETARDIDATLRRHELDGGDATAQIVALGAGHPQRTMLLAHHLFELLDVGNGEGDAGALAARSLDLALHDTADAHATVWDQLDRPERAVAFALADGLPPTSHAVAERSRMPRSTLADALGRLTREGQHVEVGDHGPAIVDPLLEIWLRRRNEVSA</sequence>
<dbReference type="OrthoDB" id="43969at2"/>
<dbReference type="PANTHER" id="PTHR34301:SF8">
    <property type="entry name" value="ATPASE DOMAIN-CONTAINING PROTEIN"/>
    <property type="match status" value="1"/>
</dbReference>
<evidence type="ECO:0000313" key="2">
    <source>
        <dbReference type="Proteomes" id="UP000005143"/>
    </source>
</evidence>
<name>H0E511_9ACTN</name>
<organism evidence="1 2">
    <name type="scientific">Patulibacter medicamentivorans</name>
    <dbReference type="NCBI Taxonomy" id="1097667"/>
    <lineage>
        <taxon>Bacteria</taxon>
        <taxon>Bacillati</taxon>
        <taxon>Actinomycetota</taxon>
        <taxon>Thermoleophilia</taxon>
        <taxon>Solirubrobacterales</taxon>
        <taxon>Patulibacteraceae</taxon>
        <taxon>Patulibacter</taxon>
    </lineage>
</organism>
<evidence type="ECO:0008006" key="3">
    <source>
        <dbReference type="Google" id="ProtNLM"/>
    </source>
</evidence>
<dbReference type="SUPFAM" id="SSF52540">
    <property type="entry name" value="P-loop containing nucleoside triphosphate hydrolases"/>
    <property type="match status" value="1"/>
</dbReference>
<evidence type="ECO:0000313" key="1">
    <source>
        <dbReference type="EMBL" id="EHN11240.1"/>
    </source>
</evidence>
<dbReference type="PANTHER" id="PTHR34301">
    <property type="entry name" value="DNA-BINDING PROTEIN-RELATED"/>
    <property type="match status" value="1"/>
</dbReference>
<protein>
    <recommendedName>
        <fullName evidence="3">Orc1-like AAA ATPase domain-containing protein</fullName>
    </recommendedName>
</protein>
<gene>
    <name evidence="1" type="ORF">PAI11_18960</name>
</gene>
<reference evidence="1 2" key="1">
    <citation type="journal article" date="2013" name="Biodegradation">
        <title>Quantitative proteomic analysis of ibuprofen-degrading Patulibacter sp. strain I11.</title>
        <authorList>
            <person name="Almeida B."/>
            <person name="Kjeldal H."/>
            <person name="Lolas I."/>
            <person name="Knudsen A.D."/>
            <person name="Carvalho G."/>
            <person name="Nielsen K.L."/>
            <person name="Barreto Crespo M.T."/>
            <person name="Stensballe A."/>
            <person name="Nielsen J.L."/>
        </authorList>
    </citation>
    <scope>NUCLEOTIDE SEQUENCE [LARGE SCALE GENOMIC DNA]</scope>
    <source>
        <strain evidence="1 2">I11</strain>
    </source>
</reference>